<evidence type="ECO:0008006" key="4">
    <source>
        <dbReference type="Google" id="ProtNLM"/>
    </source>
</evidence>
<dbReference type="InterPro" id="IPR050445">
    <property type="entry name" value="Bact_polysacc_biosynth/exp"/>
</dbReference>
<gene>
    <name evidence="2" type="ORF">COX60_02195</name>
</gene>
<evidence type="ECO:0000256" key="1">
    <source>
        <dbReference type="SAM" id="Phobius"/>
    </source>
</evidence>
<keyword evidence="1" id="KW-1133">Transmembrane helix</keyword>
<keyword evidence="1" id="KW-0472">Membrane</keyword>
<feature type="transmembrane region" description="Helical" evidence="1">
    <location>
        <begin position="228"/>
        <end position="247"/>
    </location>
</feature>
<dbReference type="PANTHER" id="PTHR32309:SF31">
    <property type="entry name" value="CAPSULAR EXOPOLYSACCHARIDE FAMILY"/>
    <property type="match status" value="1"/>
</dbReference>
<name>A0A2M7W484_9BACT</name>
<feature type="transmembrane region" description="Helical" evidence="1">
    <location>
        <begin position="69"/>
        <end position="88"/>
    </location>
</feature>
<feature type="transmembrane region" description="Helical" evidence="1">
    <location>
        <begin position="6"/>
        <end position="24"/>
    </location>
</feature>
<comment type="caution">
    <text evidence="2">The sequence shown here is derived from an EMBL/GenBank/DDBJ whole genome shotgun (WGS) entry which is preliminary data.</text>
</comment>
<evidence type="ECO:0000313" key="2">
    <source>
        <dbReference type="EMBL" id="PJA20313.1"/>
    </source>
</evidence>
<sequence length="261" mass="28917">MVILVITILVIIVALIPIFEFINLKKNKIEAVSSETNFKEPIKSLLVKKNYKSSAILEIEFIFEWLAKLVIFVVACVGLTYIIVMLLGPKYEATSTLFVEVKSNENKTAVSDILVASSKVASNIAEIVKKGEVVDEVIKSSTIKTYTRKQLTSNLRANTIRDTQLIEISVQNTDASEAQRLANIFAYTTIKKYKDLLDEMNGGSYAEVKVIQQAELPTETTFPSVKQAIILSAILGTIIGIGALLIIDLEKKAKSTRSWNN</sequence>
<keyword evidence="1" id="KW-0812">Transmembrane</keyword>
<evidence type="ECO:0000313" key="3">
    <source>
        <dbReference type="Proteomes" id="UP000230137"/>
    </source>
</evidence>
<reference evidence="3" key="1">
    <citation type="submission" date="2017-09" db="EMBL/GenBank/DDBJ databases">
        <title>Depth-based differentiation of microbial function through sediment-hosted aquifers and enrichment of novel symbionts in the deep terrestrial subsurface.</title>
        <authorList>
            <person name="Probst A.J."/>
            <person name="Ladd B."/>
            <person name="Jarett J.K."/>
            <person name="Geller-Mcgrath D.E."/>
            <person name="Sieber C.M.K."/>
            <person name="Emerson J.B."/>
            <person name="Anantharaman K."/>
            <person name="Thomas B.C."/>
            <person name="Malmstrom R."/>
            <person name="Stieglmeier M."/>
            <person name="Klingl A."/>
            <person name="Woyke T."/>
            <person name="Ryan C.M."/>
            <person name="Banfield J.F."/>
        </authorList>
    </citation>
    <scope>NUCLEOTIDE SEQUENCE [LARGE SCALE GENOMIC DNA]</scope>
</reference>
<organism evidence="2 3">
    <name type="scientific">Candidatus Berkelbacteria bacterium CG_4_10_14_0_2_um_filter_35_9_33_12</name>
    <dbReference type="NCBI Taxonomy" id="1974499"/>
    <lineage>
        <taxon>Bacteria</taxon>
        <taxon>Candidatus Berkelbacteria</taxon>
    </lineage>
</organism>
<dbReference type="AlphaFoldDB" id="A0A2M7W484"/>
<protein>
    <recommendedName>
        <fullName evidence="4">Polysaccharide chain length determinant N-terminal domain-containing protein</fullName>
    </recommendedName>
</protein>
<proteinExistence type="predicted"/>
<accession>A0A2M7W484</accession>
<dbReference type="PANTHER" id="PTHR32309">
    <property type="entry name" value="TYROSINE-PROTEIN KINASE"/>
    <property type="match status" value="1"/>
</dbReference>
<dbReference type="Proteomes" id="UP000230137">
    <property type="component" value="Unassembled WGS sequence"/>
</dbReference>
<dbReference type="EMBL" id="PFQF01000031">
    <property type="protein sequence ID" value="PJA20313.1"/>
    <property type="molecule type" value="Genomic_DNA"/>
</dbReference>